<proteinExistence type="predicted"/>
<feature type="region of interest" description="Disordered" evidence="1">
    <location>
        <begin position="1"/>
        <end position="67"/>
    </location>
</feature>
<comment type="caution">
    <text evidence="2">The sequence shown here is derived from an EMBL/GenBank/DDBJ whole genome shotgun (WGS) entry which is preliminary data.</text>
</comment>
<name>A0A8J5SMY7_ZIZPA</name>
<gene>
    <name evidence="2" type="ORF">GUJ93_ZPchr0005g16362</name>
</gene>
<sequence length="217" mass="23209">MMLLSGGQWQLSRSEYRTVRASGPSGISRASPLPNLPTQQPPAGGRTISPPTPETPRPPRNPLPAAAPCLLPPTATLPREALVLVCWSPAAVGRAAQDVAGAPAVEIAPQPSACVHQSEVEQIEQKKQAAADVLFHYSQFVMVCIGEGVRPTDLRLHLMKEVSGMPTSLKKEPQQAAASPDSSEPSSSGTMRDKDEEWKTIVQPTKAKKVEINENLV</sequence>
<reference evidence="2" key="2">
    <citation type="submission" date="2021-02" db="EMBL/GenBank/DDBJ databases">
        <authorList>
            <person name="Kimball J.A."/>
            <person name="Haas M.W."/>
            <person name="Macchietto M."/>
            <person name="Kono T."/>
            <person name="Duquette J."/>
            <person name="Shao M."/>
        </authorList>
    </citation>
    <scope>NUCLEOTIDE SEQUENCE</scope>
    <source>
        <tissue evidence="2">Fresh leaf tissue</tissue>
    </source>
</reference>
<feature type="compositionally biased region" description="Low complexity" evidence="1">
    <location>
        <begin position="174"/>
        <end position="188"/>
    </location>
</feature>
<dbReference type="Proteomes" id="UP000729402">
    <property type="component" value="Unassembled WGS sequence"/>
</dbReference>
<dbReference type="EMBL" id="JAAALK010000284">
    <property type="protein sequence ID" value="KAG8067822.1"/>
    <property type="molecule type" value="Genomic_DNA"/>
</dbReference>
<protein>
    <submittedName>
        <fullName evidence="2">Uncharacterized protein</fullName>
    </submittedName>
</protein>
<feature type="region of interest" description="Disordered" evidence="1">
    <location>
        <begin position="166"/>
        <end position="202"/>
    </location>
</feature>
<evidence type="ECO:0000256" key="1">
    <source>
        <dbReference type="SAM" id="MobiDB-lite"/>
    </source>
</evidence>
<organism evidence="2 3">
    <name type="scientific">Zizania palustris</name>
    <name type="common">Northern wild rice</name>
    <dbReference type="NCBI Taxonomy" id="103762"/>
    <lineage>
        <taxon>Eukaryota</taxon>
        <taxon>Viridiplantae</taxon>
        <taxon>Streptophyta</taxon>
        <taxon>Embryophyta</taxon>
        <taxon>Tracheophyta</taxon>
        <taxon>Spermatophyta</taxon>
        <taxon>Magnoliopsida</taxon>
        <taxon>Liliopsida</taxon>
        <taxon>Poales</taxon>
        <taxon>Poaceae</taxon>
        <taxon>BOP clade</taxon>
        <taxon>Oryzoideae</taxon>
        <taxon>Oryzeae</taxon>
        <taxon>Zizaniinae</taxon>
        <taxon>Zizania</taxon>
    </lineage>
</organism>
<feature type="compositionally biased region" description="Pro residues" evidence="1">
    <location>
        <begin position="50"/>
        <end position="62"/>
    </location>
</feature>
<reference evidence="2" key="1">
    <citation type="journal article" date="2021" name="bioRxiv">
        <title>Whole Genome Assembly and Annotation of Northern Wild Rice, Zizania palustris L., Supports a Whole Genome Duplication in the Zizania Genus.</title>
        <authorList>
            <person name="Haas M."/>
            <person name="Kono T."/>
            <person name="Macchietto M."/>
            <person name="Millas R."/>
            <person name="McGilp L."/>
            <person name="Shao M."/>
            <person name="Duquette J."/>
            <person name="Hirsch C.N."/>
            <person name="Kimball J."/>
        </authorList>
    </citation>
    <scope>NUCLEOTIDE SEQUENCE</scope>
    <source>
        <tissue evidence="2">Fresh leaf tissue</tissue>
    </source>
</reference>
<dbReference type="PANTHER" id="PTHR48210:SF1">
    <property type="entry name" value="OS05G0352800 PROTEIN"/>
    <property type="match status" value="1"/>
</dbReference>
<dbReference type="AlphaFoldDB" id="A0A8J5SMY7"/>
<dbReference type="OrthoDB" id="1625307at2759"/>
<dbReference type="PANTHER" id="PTHR48210">
    <property type="entry name" value="OS05G0352800 PROTEIN"/>
    <property type="match status" value="1"/>
</dbReference>
<evidence type="ECO:0000313" key="3">
    <source>
        <dbReference type="Proteomes" id="UP000729402"/>
    </source>
</evidence>
<evidence type="ECO:0000313" key="2">
    <source>
        <dbReference type="EMBL" id="KAG8067822.1"/>
    </source>
</evidence>
<accession>A0A8J5SMY7</accession>
<keyword evidence="3" id="KW-1185">Reference proteome</keyword>